<dbReference type="UniPathway" id="UPA00109">
    <property type="reaction ID" value="UER00182"/>
</dbReference>
<comment type="cofactor">
    <cofactor evidence="1 9">
        <name>Mg(2+)</name>
        <dbReference type="ChEBI" id="CHEBI:18420"/>
    </cofactor>
</comment>
<keyword evidence="5 9" id="KW-0479">Metal-binding</keyword>
<comment type="function">
    <text evidence="9">Catalyzes the phosphorylation of D-fructose 6-phosphate to fructose 1,6-bisphosphate by ATP, the first committing step of glycolysis.</text>
</comment>
<feature type="binding site" evidence="9">
    <location>
        <position position="10"/>
    </location>
    <ligand>
        <name>ATP</name>
        <dbReference type="ChEBI" id="CHEBI:30616"/>
    </ligand>
</feature>
<dbReference type="Gene3D" id="3.40.50.450">
    <property type="match status" value="1"/>
</dbReference>
<feature type="binding site" evidence="9">
    <location>
        <begin position="73"/>
        <end position="74"/>
    </location>
    <ligand>
        <name>ATP</name>
        <dbReference type="ChEBI" id="CHEBI:30616"/>
    </ligand>
</feature>
<comment type="similarity">
    <text evidence="9">Belongs to the phosphofructokinase type A (PFKA) family. Mixed-substrate PFK group III subfamily.</text>
</comment>
<comment type="subunit">
    <text evidence="9">Homodimer or homotetramer.</text>
</comment>
<feature type="binding site" evidence="9">
    <location>
        <position position="272"/>
    </location>
    <ligand>
        <name>substrate</name>
        <note>ligand shared between dimeric partners</note>
    </ligand>
</feature>
<feature type="site" description="Important for substrate specificity; cannot use PPi as phosphoryl donor" evidence="9">
    <location>
        <position position="110"/>
    </location>
</feature>
<comment type="catalytic activity">
    <reaction evidence="9">
        <text>beta-D-fructose 6-phosphate + ATP = beta-D-fructose 1,6-bisphosphate + ADP + H(+)</text>
        <dbReference type="Rhea" id="RHEA:16109"/>
        <dbReference type="ChEBI" id="CHEBI:15378"/>
        <dbReference type="ChEBI" id="CHEBI:30616"/>
        <dbReference type="ChEBI" id="CHEBI:32966"/>
        <dbReference type="ChEBI" id="CHEBI:57634"/>
        <dbReference type="ChEBI" id="CHEBI:456216"/>
        <dbReference type="EC" id="2.7.1.11"/>
    </reaction>
</comment>
<evidence type="ECO:0000256" key="3">
    <source>
        <dbReference type="ARBA" id="ARBA00022490"/>
    </source>
</evidence>
<evidence type="ECO:0000259" key="10">
    <source>
        <dbReference type="Pfam" id="PF00365"/>
    </source>
</evidence>
<dbReference type="GO" id="GO:0046872">
    <property type="term" value="F:metal ion binding"/>
    <property type="evidence" value="ECO:0007669"/>
    <property type="project" value="UniProtKB-KW"/>
</dbReference>
<comment type="caution">
    <text evidence="11">The sequence shown here is derived from an EMBL/GenBank/DDBJ whole genome shotgun (WGS) entry which is preliminary data.</text>
</comment>
<dbReference type="GO" id="GO:0003872">
    <property type="term" value="F:6-phosphofructokinase activity"/>
    <property type="evidence" value="ECO:0007669"/>
    <property type="project" value="UniProtKB-UniRule"/>
</dbReference>
<evidence type="ECO:0000256" key="2">
    <source>
        <dbReference type="ARBA" id="ARBA00004679"/>
    </source>
</evidence>
<dbReference type="InterPro" id="IPR012829">
    <property type="entry name" value="Phosphofructokinase_III"/>
</dbReference>
<dbReference type="PIRSF" id="PIRSF000532">
    <property type="entry name" value="ATP_PFK_prok"/>
    <property type="match status" value="1"/>
</dbReference>
<evidence type="ECO:0000256" key="6">
    <source>
        <dbReference type="ARBA" id="ARBA00022777"/>
    </source>
</evidence>
<dbReference type="InParanoid" id="A0A259U2R2"/>
<feature type="binding site" evidence="9">
    <location>
        <position position="168"/>
    </location>
    <ligand>
        <name>substrate</name>
        <note>ligand shared between dimeric partners</note>
    </ligand>
</feature>
<dbReference type="GO" id="GO:0047334">
    <property type="term" value="F:diphosphate-fructose-6-phosphate 1-phosphotransferase activity"/>
    <property type="evidence" value="ECO:0007669"/>
    <property type="project" value="InterPro"/>
</dbReference>
<dbReference type="GO" id="GO:0005524">
    <property type="term" value="F:ATP binding"/>
    <property type="evidence" value="ECO:0007669"/>
    <property type="project" value="UniProtKB-KW"/>
</dbReference>
<evidence type="ECO:0000256" key="4">
    <source>
        <dbReference type="ARBA" id="ARBA00022679"/>
    </source>
</evidence>
<dbReference type="GO" id="GO:0042802">
    <property type="term" value="F:identical protein binding"/>
    <property type="evidence" value="ECO:0007669"/>
    <property type="project" value="TreeGrafter"/>
</dbReference>
<dbReference type="Proteomes" id="UP000216446">
    <property type="component" value="Unassembled WGS sequence"/>
</dbReference>
<keyword evidence="7 9" id="KW-0460">Magnesium</keyword>
<dbReference type="InterPro" id="IPR035966">
    <property type="entry name" value="PKF_sf"/>
</dbReference>
<dbReference type="InterPro" id="IPR012003">
    <property type="entry name" value="ATP_PFK_prok-type"/>
</dbReference>
<keyword evidence="9" id="KW-0547">Nucleotide-binding</keyword>
<dbReference type="GO" id="GO:0005945">
    <property type="term" value="C:6-phosphofructokinase complex"/>
    <property type="evidence" value="ECO:0007669"/>
    <property type="project" value="TreeGrafter"/>
</dbReference>
<dbReference type="GO" id="GO:0061621">
    <property type="term" value="P:canonical glycolysis"/>
    <property type="evidence" value="ECO:0007669"/>
    <property type="project" value="TreeGrafter"/>
</dbReference>
<dbReference type="InterPro" id="IPR000023">
    <property type="entry name" value="Phosphofructokinase_dom"/>
</dbReference>
<dbReference type="AlphaFoldDB" id="A0A259U2R2"/>
<dbReference type="EC" id="2.7.1.11" evidence="9"/>
<dbReference type="PRINTS" id="PR00476">
    <property type="entry name" value="PHFRCTKINASE"/>
</dbReference>
<evidence type="ECO:0000256" key="5">
    <source>
        <dbReference type="ARBA" id="ARBA00022723"/>
    </source>
</evidence>
<dbReference type="OrthoDB" id="9802503at2"/>
<keyword evidence="6 9" id="KW-0418">Kinase</keyword>
<keyword evidence="9" id="KW-0067">ATP-binding</keyword>
<feature type="binding site" evidence="9">
    <location>
        <begin position="108"/>
        <end position="111"/>
    </location>
    <ligand>
        <name>ATP</name>
        <dbReference type="ChEBI" id="CHEBI:30616"/>
    </ligand>
</feature>
<reference evidence="11 12" key="1">
    <citation type="submission" date="2016-11" db="EMBL/GenBank/DDBJ databases">
        <title>Study of marine rhodopsin-containing bacteria.</title>
        <authorList>
            <person name="Yoshizawa S."/>
            <person name="Kumagai Y."/>
            <person name="Kogure K."/>
        </authorList>
    </citation>
    <scope>NUCLEOTIDE SEQUENCE [LARGE SCALE GENOMIC DNA]</scope>
    <source>
        <strain evidence="11 12">SG-29</strain>
    </source>
</reference>
<comment type="caution">
    <text evidence="9">Lacks conserved residue(s) required for the propagation of feature annotation.</text>
</comment>
<gene>
    <name evidence="9" type="primary">pfkA</name>
    <name evidence="11" type="ORF">BSZ36_14785</name>
</gene>
<dbReference type="GO" id="GO:0048029">
    <property type="term" value="F:monosaccharide binding"/>
    <property type="evidence" value="ECO:0007669"/>
    <property type="project" value="TreeGrafter"/>
</dbReference>
<keyword evidence="12" id="KW-1185">Reference proteome</keyword>
<evidence type="ECO:0000256" key="7">
    <source>
        <dbReference type="ARBA" id="ARBA00022842"/>
    </source>
</evidence>
<name>A0A259U2R2_9BACT</name>
<keyword evidence="8 9" id="KW-0324">Glycolysis</keyword>
<dbReference type="RefSeq" id="WP_094550275.1">
    <property type="nucleotide sequence ID" value="NZ_MQWB01000001.1"/>
</dbReference>
<protein>
    <recommendedName>
        <fullName evidence="9">ATP-dependent 6-phosphofructokinase</fullName>
        <shortName evidence="9">ATP-PFK</shortName>
        <shortName evidence="9">Phosphofructokinase</shortName>
        <ecNumber evidence="9">2.7.1.11</ecNumber>
    </recommendedName>
    <alternativeName>
        <fullName evidence="9">Phosphohexokinase</fullName>
    </alternativeName>
</protein>
<feature type="active site" description="Proton acceptor" evidence="9">
    <location>
        <position position="133"/>
    </location>
</feature>
<dbReference type="PROSITE" id="PS00433">
    <property type="entry name" value="PHOSPHOFRUCTOKINASE"/>
    <property type="match status" value="1"/>
</dbReference>
<feature type="binding site" description="in other chain" evidence="9">
    <location>
        <begin position="175"/>
        <end position="177"/>
    </location>
    <ligand>
        <name>substrate</name>
        <note>ligand shared between dimeric partners</note>
    </ligand>
</feature>
<dbReference type="HAMAP" id="MF_01976">
    <property type="entry name" value="Phosphofructokinase_III"/>
    <property type="match status" value="1"/>
</dbReference>
<feature type="domain" description="Phosphofructokinase" evidence="10">
    <location>
        <begin position="2"/>
        <end position="303"/>
    </location>
</feature>
<dbReference type="PANTHER" id="PTHR13697">
    <property type="entry name" value="PHOSPHOFRUCTOKINASE"/>
    <property type="match status" value="1"/>
</dbReference>
<comment type="pathway">
    <text evidence="2 9">Carbohydrate degradation; glycolysis; D-glyceraldehyde 3-phosphate and glycerone phosphate from D-glucose: step 3/4.</text>
</comment>
<evidence type="ECO:0000313" key="11">
    <source>
        <dbReference type="EMBL" id="OZC04137.1"/>
    </source>
</evidence>
<proteinExistence type="inferred from homology"/>
<dbReference type="GO" id="GO:0016208">
    <property type="term" value="F:AMP binding"/>
    <property type="evidence" value="ECO:0007669"/>
    <property type="project" value="TreeGrafter"/>
</dbReference>
<keyword evidence="4 9" id="KW-0808">Transferase</keyword>
<sequence length="365" mass="38457">MRVGILTGGGDCPGLNAVIRAVTKSLIHRCGAEVVGFVDGFEGLIRNDTRPLAWRDASGLLTLGGTVLGTSNKANPFQYWREDGADVSDRAASVYHEHGLDALVVIGGDGTMSIAHRMQQKGLNLVGVPKTIDNDLMGTDRTFGFDTASMIAAEAMDRLHTTAASHHRVMICETMGRYAGWIALYAGVASGADVILLPEFPYELEEVIRICQARERGGQRFTIIAIAEGAHPEGGVQSVAKTIPGSPDPVRLGGACQVLGAGLEAQIESEVRTTILGHVQRGGSPTPFDRVLSTRFGTYAAELVADGASGVMVARRDGRMTAVPFAEVADKTKLVGADDPLVRAALDVGTSFGTASLTPDLSRMA</sequence>
<evidence type="ECO:0000256" key="1">
    <source>
        <dbReference type="ARBA" id="ARBA00001946"/>
    </source>
</evidence>
<dbReference type="GO" id="GO:0006002">
    <property type="term" value="P:fructose 6-phosphate metabolic process"/>
    <property type="evidence" value="ECO:0007669"/>
    <property type="project" value="InterPro"/>
</dbReference>
<feature type="binding site" description="in other chain" evidence="9">
    <location>
        <begin position="278"/>
        <end position="281"/>
    </location>
    <ligand>
        <name>substrate</name>
        <note>ligand shared between dimeric partners</note>
    </ligand>
</feature>
<comment type="subcellular location">
    <subcellularLocation>
        <location evidence="9">Cytoplasm</location>
    </subcellularLocation>
</comment>
<dbReference type="EMBL" id="MQWB01000001">
    <property type="protein sequence ID" value="OZC04137.1"/>
    <property type="molecule type" value="Genomic_DNA"/>
</dbReference>
<dbReference type="NCBIfam" id="NF002872">
    <property type="entry name" value="PRK03202.1"/>
    <property type="match status" value="1"/>
</dbReference>
<dbReference type="GO" id="GO:0030388">
    <property type="term" value="P:fructose 1,6-bisphosphate metabolic process"/>
    <property type="evidence" value="ECO:0007669"/>
    <property type="project" value="TreeGrafter"/>
</dbReference>
<dbReference type="SUPFAM" id="SSF53784">
    <property type="entry name" value="Phosphofructokinase"/>
    <property type="match status" value="1"/>
</dbReference>
<feature type="binding site" description="in other chain" evidence="9">
    <location>
        <position position="228"/>
    </location>
    <ligand>
        <name>substrate</name>
        <note>ligand shared between dimeric partners</note>
    </ligand>
</feature>
<evidence type="ECO:0000313" key="12">
    <source>
        <dbReference type="Proteomes" id="UP000216446"/>
    </source>
</evidence>
<dbReference type="InterPro" id="IPR022953">
    <property type="entry name" value="ATP_PFK"/>
</dbReference>
<dbReference type="Pfam" id="PF00365">
    <property type="entry name" value="PFK"/>
    <property type="match status" value="1"/>
</dbReference>
<accession>A0A259U2R2</accession>
<evidence type="ECO:0000256" key="8">
    <source>
        <dbReference type="ARBA" id="ARBA00023152"/>
    </source>
</evidence>
<feature type="binding site" evidence="9">
    <location>
        <position position="109"/>
    </location>
    <ligand>
        <name>Mg(2+)</name>
        <dbReference type="ChEBI" id="CHEBI:18420"/>
        <note>catalytic</note>
    </ligand>
</feature>
<feature type="binding site" description="in other chain" evidence="9">
    <location>
        <begin position="131"/>
        <end position="133"/>
    </location>
    <ligand>
        <name>substrate</name>
        <note>ligand shared between dimeric partners</note>
    </ligand>
</feature>
<dbReference type="GO" id="GO:0070095">
    <property type="term" value="F:fructose-6-phosphate binding"/>
    <property type="evidence" value="ECO:0007669"/>
    <property type="project" value="TreeGrafter"/>
</dbReference>
<dbReference type="PANTHER" id="PTHR13697:SF52">
    <property type="entry name" value="ATP-DEPENDENT 6-PHOSPHOFRUCTOKINASE 3"/>
    <property type="match status" value="1"/>
</dbReference>
<dbReference type="Gene3D" id="3.40.50.460">
    <property type="entry name" value="Phosphofructokinase domain"/>
    <property type="match status" value="1"/>
</dbReference>
<organism evidence="11 12">
    <name type="scientific">Rubricoccus marinus</name>
    <dbReference type="NCBI Taxonomy" id="716817"/>
    <lineage>
        <taxon>Bacteria</taxon>
        <taxon>Pseudomonadati</taxon>
        <taxon>Rhodothermota</taxon>
        <taxon>Rhodothermia</taxon>
        <taxon>Rhodothermales</taxon>
        <taxon>Rubricoccaceae</taxon>
        <taxon>Rubricoccus</taxon>
    </lineage>
</organism>
<keyword evidence="3 9" id="KW-0963">Cytoplasm</keyword>
<evidence type="ECO:0000256" key="9">
    <source>
        <dbReference type="HAMAP-Rule" id="MF_01976"/>
    </source>
</evidence>
<dbReference type="InterPro" id="IPR015912">
    <property type="entry name" value="Phosphofructokinase_CS"/>
</dbReference>